<dbReference type="AlphaFoldDB" id="A0A4S8MGE9"/>
<keyword evidence="7" id="KW-0378">Hydrolase</keyword>
<dbReference type="EMBL" id="ML179093">
    <property type="protein sequence ID" value="THV01204.1"/>
    <property type="molecule type" value="Genomic_DNA"/>
</dbReference>
<dbReference type="InterPro" id="IPR002156">
    <property type="entry name" value="RNaseH_domain"/>
</dbReference>
<dbReference type="Proteomes" id="UP000297245">
    <property type="component" value="Unassembled WGS sequence"/>
</dbReference>
<proteinExistence type="inferred from homology"/>
<dbReference type="PANTHER" id="PTHR10642">
    <property type="entry name" value="RIBONUCLEASE H1"/>
    <property type="match status" value="1"/>
</dbReference>
<keyword evidence="10" id="KW-1185">Reference proteome</keyword>
<keyword evidence="4" id="KW-0540">Nuclease</keyword>
<reference evidence="9 10" key="1">
    <citation type="journal article" date="2019" name="Nat. Ecol. Evol.">
        <title>Megaphylogeny resolves global patterns of mushroom evolution.</title>
        <authorList>
            <person name="Varga T."/>
            <person name="Krizsan K."/>
            <person name="Foldi C."/>
            <person name="Dima B."/>
            <person name="Sanchez-Garcia M."/>
            <person name="Sanchez-Ramirez S."/>
            <person name="Szollosi G.J."/>
            <person name="Szarkandi J.G."/>
            <person name="Papp V."/>
            <person name="Albert L."/>
            <person name="Andreopoulos W."/>
            <person name="Angelini C."/>
            <person name="Antonin V."/>
            <person name="Barry K.W."/>
            <person name="Bougher N.L."/>
            <person name="Buchanan P."/>
            <person name="Buyck B."/>
            <person name="Bense V."/>
            <person name="Catcheside P."/>
            <person name="Chovatia M."/>
            <person name="Cooper J."/>
            <person name="Damon W."/>
            <person name="Desjardin D."/>
            <person name="Finy P."/>
            <person name="Geml J."/>
            <person name="Haridas S."/>
            <person name="Hughes K."/>
            <person name="Justo A."/>
            <person name="Karasinski D."/>
            <person name="Kautmanova I."/>
            <person name="Kiss B."/>
            <person name="Kocsube S."/>
            <person name="Kotiranta H."/>
            <person name="LaButti K.M."/>
            <person name="Lechner B.E."/>
            <person name="Liimatainen K."/>
            <person name="Lipzen A."/>
            <person name="Lukacs Z."/>
            <person name="Mihaltcheva S."/>
            <person name="Morgado L.N."/>
            <person name="Niskanen T."/>
            <person name="Noordeloos M.E."/>
            <person name="Ohm R.A."/>
            <person name="Ortiz-Santana B."/>
            <person name="Ovrebo C."/>
            <person name="Racz N."/>
            <person name="Riley R."/>
            <person name="Savchenko A."/>
            <person name="Shiryaev A."/>
            <person name="Soop K."/>
            <person name="Spirin V."/>
            <person name="Szebenyi C."/>
            <person name="Tomsovsky M."/>
            <person name="Tulloss R.E."/>
            <person name="Uehling J."/>
            <person name="Grigoriev I.V."/>
            <person name="Vagvolgyi C."/>
            <person name="Papp T."/>
            <person name="Martin F.M."/>
            <person name="Miettinen O."/>
            <person name="Hibbett D.S."/>
            <person name="Nagy L.G."/>
        </authorList>
    </citation>
    <scope>NUCLEOTIDE SEQUENCE [LARGE SCALE GENOMIC DNA]</scope>
    <source>
        <strain evidence="9 10">CBS 962.96</strain>
    </source>
</reference>
<dbReference type="InterPro" id="IPR012337">
    <property type="entry name" value="RNaseH-like_sf"/>
</dbReference>
<comment type="catalytic activity">
    <reaction evidence="1">
        <text>Endonucleolytic cleavage to 5'-phosphomonoester.</text>
        <dbReference type="EC" id="3.1.26.4"/>
    </reaction>
</comment>
<evidence type="ECO:0000259" key="8">
    <source>
        <dbReference type="PROSITE" id="PS50879"/>
    </source>
</evidence>
<evidence type="ECO:0000256" key="7">
    <source>
        <dbReference type="ARBA" id="ARBA00022801"/>
    </source>
</evidence>
<feature type="non-terminal residue" evidence="9">
    <location>
        <position position="308"/>
    </location>
</feature>
<comment type="similarity">
    <text evidence="2">Belongs to the RNase H family.</text>
</comment>
<evidence type="ECO:0000256" key="4">
    <source>
        <dbReference type="ARBA" id="ARBA00022722"/>
    </source>
</evidence>
<dbReference type="InterPro" id="IPR050092">
    <property type="entry name" value="RNase_H"/>
</dbReference>
<sequence>MWLKSYLSFGPTRPLWAVFADALFALKTPDSEKTVDPLIRINTFLQKWNTYRNKKQISELREITNTARKYNLRIEGIAFSKEIARQMPIWHHMEAEPSIKQLSHTLASKCLKTKHNVRTVGDAEELAKNLEEEEHEPQNNCECQVCKRLKQTARCTHPHSCMKQAAKLLDTLPQKWDPRAEFPEEYQKEMRSHDPDWKPFDNRITTTGELKDIFRIFTDKKITPTNSLPNLRTEHTQDNRHIVTGEVIIATDGSCLNNGNDNARAGAGMYVEEGHHLNRSVKLPLYLCQSNQTGELVATKLAAELASP</sequence>
<dbReference type="InterPro" id="IPR036397">
    <property type="entry name" value="RNaseH_sf"/>
</dbReference>
<evidence type="ECO:0000256" key="1">
    <source>
        <dbReference type="ARBA" id="ARBA00000077"/>
    </source>
</evidence>
<dbReference type="GO" id="GO:0043137">
    <property type="term" value="P:DNA replication, removal of RNA primer"/>
    <property type="evidence" value="ECO:0007669"/>
    <property type="project" value="TreeGrafter"/>
</dbReference>
<gene>
    <name evidence="9" type="ORF">K435DRAFT_632310</name>
</gene>
<dbReference type="Gene3D" id="3.30.420.10">
    <property type="entry name" value="Ribonuclease H-like superfamily/Ribonuclease H"/>
    <property type="match status" value="1"/>
</dbReference>
<dbReference type="GO" id="GO:0004523">
    <property type="term" value="F:RNA-DNA hybrid ribonuclease activity"/>
    <property type="evidence" value="ECO:0007669"/>
    <property type="project" value="UniProtKB-EC"/>
</dbReference>
<dbReference type="OrthoDB" id="2728078at2759"/>
<evidence type="ECO:0000256" key="5">
    <source>
        <dbReference type="ARBA" id="ARBA00022723"/>
    </source>
</evidence>
<evidence type="ECO:0000256" key="2">
    <source>
        <dbReference type="ARBA" id="ARBA00005300"/>
    </source>
</evidence>
<evidence type="ECO:0000313" key="10">
    <source>
        <dbReference type="Proteomes" id="UP000297245"/>
    </source>
</evidence>
<dbReference type="Pfam" id="PF00075">
    <property type="entry name" value="RNase_H"/>
    <property type="match status" value="1"/>
</dbReference>
<feature type="domain" description="RNase H type-1" evidence="8">
    <location>
        <begin position="243"/>
        <end position="308"/>
    </location>
</feature>
<dbReference type="SUPFAM" id="SSF53098">
    <property type="entry name" value="Ribonuclease H-like"/>
    <property type="match status" value="1"/>
</dbReference>
<dbReference type="GO" id="GO:0003676">
    <property type="term" value="F:nucleic acid binding"/>
    <property type="evidence" value="ECO:0007669"/>
    <property type="project" value="InterPro"/>
</dbReference>
<evidence type="ECO:0000256" key="6">
    <source>
        <dbReference type="ARBA" id="ARBA00022759"/>
    </source>
</evidence>
<name>A0A4S8MGE9_DENBC</name>
<keyword evidence="6" id="KW-0255">Endonuclease</keyword>
<accession>A0A4S8MGE9</accession>
<dbReference type="EC" id="3.1.26.4" evidence="3"/>
<organism evidence="9 10">
    <name type="scientific">Dendrothele bispora (strain CBS 962.96)</name>
    <dbReference type="NCBI Taxonomy" id="1314807"/>
    <lineage>
        <taxon>Eukaryota</taxon>
        <taxon>Fungi</taxon>
        <taxon>Dikarya</taxon>
        <taxon>Basidiomycota</taxon>
        <taxon>Agaricomycotina</taxon>
        <taxon>Agaricomycetes</taxon>
        <taxon>Agaricomycetidae</taxon>
        <taxon>Agaricales</taxon>
        <taxon>Agaricales incertae sedis</taxon>
        <taxon>Dendrothele</taxon>
    </lineage>
</organism>
<keyword evidence="5" id="KW-0479">Metal-binding</keyword>
<dbReference type="GO" id="GO:0046872">
    <property type="term" value="F:metal ion binding"/>
    <property type="evidence" value="ECO:0007669"/>
    <property type="project" value="UniProtKB-KW"/>
</dbReference>
<protein>
    <recommendedName>
        <fullName evidence="3">ribonuclease H</fullName>
        <ecNumber evidence="3">3.1.26.4</ecNumber>
    </recommendedName>
</protein>
<dbReference type="PROSITE" id="PS50879">
    <property type="entry name" value="RNASE_H_1"/>
    <property type="match status" value="1"/>
</dbReference>
<evidence type="ECO:0000256" key="3">
    <source>
        <dbReference type="ARBA" id="ARBA00012180"/>
    </source>
</evidence>
<dbReference type="PANTHER" id="PTHR10642:SF26">
    <property type="entry name" value="RIBONUCLEASE H1"/>
    <property type="match status" value="1"/>
</dbReference>
<evidence type="ECO:0000313" key="9">
    <source>
        <dbReference type="EMBL" id="THV01204.1"/>
    </source>
</evidence>